<name>A0A4C1YLC4_EUMVA</name>
<keyword evidence="2" id="KW-1185">Reference proteome</keyword>
<dbReference type="Proteomes" id="UP000299102">
    <property type="component" value="Unassembled WGS sequence"/>
</dbReference>
<reference evidence="1 2" key="1">
    <citation type="journal article" date="2019" name="Commun. Biol.">
        <title>The bagworm genome reveals a unique fibroin gene that provides high tensile strength.</title>
        <authorList>
            <person name="Kono N."/>
            <person name="Nakamura H."/>
            <person name="Ohtoshi R."/>
            <person name="Tomita M."/>
            <person name="Numata K."/>
            <person name="Arakawa K."/>
        </authorList>
    </citation>
    <scope>NUCLEOTIDE SEQUENCE [LARGE SCALE GENOMIC DNA]</scope>
</reference>
<organism evidence="1 2">
    <name type="scientific">Eumeta variegata</name>
    <name type="common">Bagworm moth</name>
    <name type="synonym">Eumeta japonica</name>
    <dbReference type="NCBI Taxonomy" id="151549"/>
    <lineage>
        <taxon>Eukaryota</taxon>
        <taxon>Metazoa</taxon>
        <taxon>Ecdysozoa</taxon>
        <taxon>Arthropoda</taxon>
        <taxon>Hexapoda</taxon>
        <taxon>Insecta</taxon>
        <taxon>Pterygota</taxon>
        <taxon>Neoptera</taxon>
        <taxon>Endopterygota</taxon>
        <taxon>Lepidoptera</taxon>
        <taxon>Glossata</taxon>
        <taxon>Ditrysia</taxon>
        <taxon>Tineoidea</taxon>
        <taxon>Psychidae</taxon>
        <taxon>Oiketicinae</taxon>
        <taxon>Eumeta</taxon>
    </lineage>
</organism>
<dbReference type="AlphaFoldDB" id="A0A4C1YLC4"/>
<accession>A0A4C1YLC4</accession>
<proteinExistence type="predicted"/>
<protein>
    <submittedName>
        <fullName evidence="1">Uncharacterized protein</fullName>
    </submittedName>
</protein>
<comment type="caution">
    <text evidence="1">The sequence shown here is derived from an EMBL/GenBank/DDBJ whole genome shotgun (WGS) entry which is preliminary data.</text>
</comment>
<evidence type="ECO:0000313" key="1">
    <source>
        <dbReference type="EMBL" id="GBP75880.1"/>
    </source>
</evidence>
<sequence>MIDLCCGQLSCVAKPVRYQYHTLTKHRREVTASAFAFRLVCERSSGPPPFHPHSSLHHTLSFPSIHSPSIRYPIPTQEDGEYSSCGDLAQAGCAGQAALAADSTDLAQEFFAPIDVALDPLTRAGRSP</sequence>
<gene>
    <name evidence="1" type="ORF">EVAR_10991_1</name>
</gene>
<dbReference type="EMBL" id="BGZK01001266">
    <property type="protein sequence ID" value="GBP75880.1"/>
    <property type="molecule type" value="Genomic_DNA"/>
</dbReference>
<evidence type="ECO:0000313" key="2">
    <source>
        <dbReference type="Proteomes" id="UP000299102"/>
    </source>
</evidence>